<reference evidence="1 2" key="1">
    <citation type="journal article" date="2012" name="J. Bacteriol.">
        <title>Genome sequence of Rhizobium grahamii CCGE502, a broad-host-range symbiont with low nodulation competitiveness in Phaseolus vulgaris.</title>
        <authorList>
            <person name="Althabegoiti M.J."/>
            <person name="Lozano L."/>
            <person name="Torres-Tejerizo G."/>
            <person name="Ormeno-Orrillo E."/>
            <person name="Rogel M.A."/>
            <person name="Gonzalez V."/>
            <person name="Martinez-Romero E."/>
        </authorList>
    </citation>
    <scope>NUCLEOTIDE SEQUENCE [LARGE SCALE GENOMIC DNA]</scope>
    <source>
        <strain evidence="1 2">CCGE 502</strain>
    </source>
</reference>
<keyword evidence="2" id="KW-1185">Reference proteome</keyword>
<dbReference type="AlphaFoldDB" id="S3HDE7"/>
<accession>S3HDE7</accession>
<name>S3HDE7_9HYPH</name>
<dbReference type="eggNOG" id="COG3299">
    <property type="taxonomic scope" value="Bacteria"/>
</dbReference>
<comment type="caution">
    <text evidence="1">The sequence shown here is derived from an EMBL/GenBank/DDBJ whole genome shotgun (WGS) entry which is preliminary data.</text>
</comment>
<sequence>MTRLRQGLIDCGEDKRRGMLASTAHPLNGIDFVEYTRTPGTRQLTVTFVKARPASPVLDKSHFSITGGIRITGITVESIVLPAAAPKSVILMLSAEGDFSTYAVGVQHPAVDMELSEVSFGFKAACPSPFDCRSDCDCTEAAVEEPALDYLARDYQSFRRMLLDFVSARNTAWTERLPSDLGVSLVELFAYVGDYLSYFQDAAATEAYLDTALHRVSVKRHTRLVDYPMHDGANARTYVHLNSVSAGIVDAGTRLCTRIARPLTGATDLPGTVIPKDAGFAEDPALSDVVIFETEAELPVRPELNELRIHTFGNGECCLGAGCTDVHLYHLSGDGHATRPSLVAGDLLLLEEVRSARTGEAVDRNASHRWVVELVEVSETTDEALTDLLAPRLSAADAALPLLRVRWSTSQALPEAVQISAIGADLLPIDPVTVARGNIVVADHGLTIFLDSARGELDLPAEAGSRYPLATLDVPASPLTQTTHGPAIELLLSAAGQEDQTWSAVPDLFDSTPYARDFVAEVSNDGAPTLRFGDDIYGRMPRATERAQLTMRIGNGSAGNIGSGSIFHIAAAAGVVDGVYQPLSATGGTDPQSTAEVKRLAPAAFRAEQFRAVTENDWRDAALRHMDVLDARAVFGWTGSWHTIFVAIHPRDERDLLPMAGGGFALESRFAGRIYGHLRRFKLAGYDLAVTSAVYVPIEIAMTLCIARGYFPGDVAAAVQKTMEDFFGQLGARFGKPVYLSEIYAAIEPIEGLESANVTRFKRYWEPQRDWLDRGVIDIGAFEIARLDNNLSAPEFGVLVLETAGAR</sequence>
<dbReference type="STRING" id="990285.RGCCGE502_18905"/>
<gene>
    <name evidence="1" type="ORF">RGCCGE502_18905</name>
</gene>
<dbReference type="Proteomes" id="UP000014411">
    <property type="component" value="Unassembled WGS sequence"/>
</dbReference>
<evidence type="ECO:0000313" key="1">
    <source>
        <dbReference type="EMBL" id="EPE96729.1"/>
    </source>
</evidence>
<evidence type="ECO:0008006" key="3">
    <source>
        <dbReference type="Google" id="ProtNLM"/>
    </source>
</evidence>
<dbReference type="RefSeq" id="WP_016555758.1">
    <property type="nucleotide sequence ID" value="NZ_AEYE02000022.1"/>
</dbReference>
<dbReference type="HOGENOM" id="CLU_008328_0_0_5"/>
<proteinExistence type="predicted"/>
<protein>
    <recommendedName>
        <fullName evidence="3">Baseplate protein J-like domain-containing protein</fullName>
    </recommendedName>
</protein>
<evidence type="ECO:0000313" key="2">
    <source>
        <dbReference type="Proteomes" id="UP000014411"/>
    </source>
</evidence>
<organism evidence="1 2">
    <name type="scientific">Rhizobium grahamii CCGE 502</name>
    <dbReference type="NCBI Taxonomy" id="990285"/>
    <lineage>
        <taxon>Bacteria</taxon>
        <taxon>Pseudomonadati</taxon>
        <taxon>Pseudomonadota</taxon>
        <taxon>Alphaproteobacteria</taxon>
        <taxon>Hyphomicrobiales</taxon>
        <taxon>Rhizobiaceae</taxon>
        <taxon>Rhizobium/Agrobacterium group</taxon>
        <taxon>Rhizobium</taxon>
    </lineage>
</organism>
<dbReference type="EMBL" id="AEYE02000022">
    <property type="protein sequence ID" value="EPE96729.1"/>
    <property type="molecule type" value="Genomic_DNA"/>
</dbReference>